<sequence>MELPKDMRMKVINEDFTRGWNNYMKDKIDKLIKQCNTPRYGQTQISVLFEGISIAINGETMPSNLDIRNIFVSHGGTYHPYFLKDTTLLIASNYAKEKVRNVAKGQLILHPNWILHSVAKNELANVDHYTIVDKQIKKSNDATFISEYYGKSRLHLISSLGQQLKGWVLEERKKANLNFPARSLLQHLRGHKSGRQSVKLVCHIDMDCFFVSVGIRNKPHLKGKPIIVTHSSTRQNSNAVVASCSYEARKFNILNGMVVSEAMSRCPHLHKIPYEFDEYCRVSKLLYQVIASFTLDIQGVSCDEMFVDFSDLCNEMGIVKLDEFIEVVRKEVVDVTGCECSVGMGENMLVARLATRKAKPNGQFMPTNVESFMESVKLGDLPGFGKALIDKIEASYGEVKVCGDVLSKSVDSFKKVVGEGRGKRLYEWVRGFDSRNVLDLVERKSVSCDINYGIRMTSYKEICEFMTNMARELVSKLKDINKSANKITLKLMIRSPDASREGAKYMGHGVCDTISKTLNLNGATNVEGTVQMNLIKAFNYLNPVVSDVRGISGQLTGLEDYSQRHGMSIKAFLPKAGQVKVAVKRKLREIECIRICDSDEEEETPATVANADDDCVIIDEIIRPKIAIIEKPKIAPVQPIVKKKEKVGKKKKSKEELQKMEEYKELEIKMEKYRKRLLKPSFCVTKYEEKWFNRILELLRFLVEKQDIYSIEEFVFCFESNMSGEWNAEINKIKAAVNELLMTKMNAIMFTLTDEGMFSYLFYNDLVGLKTLVFDQISERLKKEVKIFCIVLTGRDYKYSRDIPLKNTWLKRCNSYIFASSVNDPTLPSIKFHDKHGYEFSYHKIRRAFKYVYEKYGNDYDWFYKVDNDSFSLMENLRMFLLKKNPKEAKEYYGFRIIFRDRDIKEGYMAGGVGYVFSKASLKKLVTKGFPNTSICRPLQPALEDMEIGQCFARLNIKGANSVDNRQRHLFIPGNVEEFTSPTANAHRKMFRKFSMVPIGSRMSSLGRYPIAFHYVSPKMMYSLNYLFYKAKVAGMSSKIFNLYDDQKIEDKIEEGVVSPILPPPIDPTVKTQTSPVATTTKAALPPVAITTKAALPPVATTTKDALPPVTITKLIPTTVTNAPVKATTTVPHPPPNNNPLNLHTPAPLQNASPERTAAYANIVSHLMGNLNLTADPCVDFYTYSCSNIQTPMSFDSLDAKNVKMMADKIKEDGYITDQSALPLQQLKSYFSACQNFYTNKAAFVDDGTLISKIFNDAANKINVKFPMFETNEVVTFPDAKEFGRLLGYLSGTQSIETLISTVVDTNWEQPNHGYSLFIDQSILFYENTVYTKAWDYYKADYKETAYRLLITLKDDLIKDVWNDQISKDIDDILEMELTIATLLTTDDTTRRNYKRSYNPMTVNDANTQFPRIDFYSYLTEALAYAPDQIRNKINQQDSSFKVVIMEPQILKKISAAFSDNNPYKFTPRTFYNYLYFRVILANAKFFPTTLEHDIRKLDSIRDDHPPKRRGISIPSRQSISRKDDADYSKKCASLSVDDIQYANARVFIDALYPTTDDVTQIRNNVGTLANSILAGFQGMLDGLDWMTLNTKASAYLKINDLVKNIAFPDFIADDGQLSSYYQMLQIKSTDQYYDMLVKIGSFNKYNNFNYLTMNQTNRIDFLSTPSTVNAWYQPELNSITFPAAILQEPFYSPYFPASVNYGSFGGIIGHELTHAFDDEGVQWNGEGKLSTWMDAFSGVAFKKMAACVIAEYSAFCYPSLGMCVDGEQTQGENIADSGGLNAAYASFNSYVAFNGPDPVLDDPLLSQFTHDQLFFLSFAQVWCQTPDSDATIRQQILRDPHSPSNRRVEGTIHNHPAFKKAFSCPDKSPETPEKHCNVWVSNVASSYGLPKDTPIVPDLSIPTPAVESPTNVAYESYSKLLENSIDLTKDPCNNFYEYSCNNFKGQVSINSMNLNNLVTIAKSLKTPSDKDILPIKQIKDVFTTCVAYATSPDKPVKDHQKAVDNFNVAKVALQNTPFPLFDGPKSVVVPKTLTTNLPKMLGELYSTLGLNSLVSFGIDTNWKDPGRDGVPSTNPYLIYLDQPSLYYDYTYYTDIAWEDTKKSYRPQIIQYTKAMSTLMKVVLTDDQLGAFADDMMSYEKSFATDFLVSDDIRRANEPMYNLMKVKQASIDYGFDFKTYLNSATKQNAAVVALVNDDNYPFILNEMDQFGLLQFYISTLSQHDADRLANYLYFRVIMNNQNLVGDLIDFDKINVREKILPVFQPSLGRTRPYQKMTTKEMLKDLSGQDIIEVNCAEDTVNYMQYANGRVFIDALYPTEESRQSLKNDAGKLVNSVLTAFRTMIDGLSWMTPVTKASVYLKIENVQVNIGWPDFIAKDDALIKYYAALQLPPTKDYLAYIDKLNSFNFYLQGQYLTVQHQVDRTDFSASPSITNAWYQPQLNSITIPSGILQENFYSPDYNMANNFGAIGIVVGHELTHGFDDGGVQWNEYGELTPLMDDQSTIGFNEMAQCVIDQYDTFCPLNNTGYEPSCINGYQTQGENIADNGGIRSSWRAMHDYMNFNGADKKLPGAFASQFTEQQLFFLSLGQIWCTKPISHDDIYSSLLTDPHSLPYARVTGSVQNFPAFRNAFNCPLGSVDAPINHCNVWVTDIAPRT</sequence>
<protein>
    <submittedName>
        <fullName evidence="2">DNA repair protein REV1</fullName>
    </submittedName>
</protein>
<accession>A0AC35TPY8</accession>
<organism evidence="1 2">
    <name type="scientific">Rhabditophanes sp. KR3021</name>
    <dbReference type="NCBI Taxonomy" id="114890"/>
    <lineage>
        <taxon>Eukaryota</taxon>
        <taxon>Metazoa</taxon>
        <taxon>Ecdysozoa</taxon>
        <taxon>Nematoda</taxon>
        <taxon>Chromadorea</taxon>
        <taxon>Rhabditida</taxon>
        <taxon>Tylenchina</taxon>
        <taxon>Panagrolaimomorpha</taxon>
        <taxon>Strongyloidoidea</taxon>
        <taxon>Alloionematidae</taxon>
        <taxon>Rhabditophanes</taxon>
    </lineage>
</organism>
<name>A0AC35TPY8_9BILA</name>
<dbReference type="WBParaSite" id="RSKR_0000291100.1">
    <property type="protein sequence ID" value="RSKR_0000291100.1"/>
    <property type="gene ID" value="RSKR_0000291100"/>
</dbReference>
<evidence type="ECO:0000313" key="2">
    <source>
        <dbReference type="WBParaSite" id="RSKR_0000291100.1"/>
    </source>
</evidence>
<reference evidence="2" key="1">
    <citation type="submission" date="2016-11" db="UniProtKB">
        <authorList>
            <consortium name="WormBaseParasite"/>
        </authorList>
    </citation>
    <scope>IDENTIFICATION</scope>
    <source>
        <strain evidence="2">KR3021</strain>
    </source>
</reference>
<dbReference type="Proteomes" id="UP000095286">
    <property type="component" value="Unplaced"/>
</dbReference>
<proteinExistence type="predicted"/>
<evidence type="ECO:0000313" key="1">
    <source>
        <dbReference type="Proteomes" id="UP000095286"/>
    </source>
</evidence>